<sequence length="562" mass="63712">MGRSLGIFIFLLHIFFLAIFAELIEAGRYECPLSRCGNYGPAIRFPFRLKDRQQAHCGYPGFDLYCDEMTQTVLELPSSVKLLVKNISYKSQEIHVYDHHDCLPRLLPYPDLSASPFQIIKPYDQKDYTLFKCPCSGRLTNSYTDGQISCFGGDIDYHVNVVPSDSFVFDEGLLSCVKICNISSPPYDIIEHKNVFPLNWSKPICGHCEAKGKKCGLKKNNSTEPETEPETECFGKSAEDARTTRLEIAGATFAFILLVLGLVLLYRAHRLDKIEKGNQVKIEKFLEDYRALKPTRYSYADIKRITNQFKEKLGQGGYGIVFKGKLSNEILVAVKMLNNFMGNGEEFINEVGTMGTIHHINVVRLVGFCADGFQRALVYEFLPNESLEKFIFSADDKNRFLGWKKLQDIAVGIAKRIEYLHQGCDQRILHFDIKPHNILLDNNFNPKIADFGLAKFCSKDQSAVSMTTARGTIGYIAPEVLSRNFGNVSYKSNVYSYGMLLLEMVGGRKNIDVTVQNPSQAYFPEWVYNHLDKGEELQIRIEEEGDADIAKKLTIVGLWCIQ</sequence>
<dbReference type="SMART" id="SM00220">
    <property type="entry name" value="S_TKc"/>
    <property type="match status" value="1"/>
</dbReference>
<evidence type="ECO:0000313" key="17">
    <source>
        <dbReference type="Proteomes" id="UP001415857"/>
    </source>
</evidence>
<comment type="caution">
    <text evidence="16">The sequence shown here is derived from an EMBL/GenBank/DDBJ whole genome shotgun (WGS) entry which is preliminary data.</text>
</comment>
<dbReference type="InterPro" id="IPR025287">
    <property type="entry name" value="WAK_GUB"/>
</dbReference>
<evidence type="ECO:0000256" key="11">
    <source>
        <dbReference type="ARBA" id="ARBA00023180"/>
    </source>
</evidence>
<keyword evidence="9 13" id="KW-1133">Transmembrane helix</keyword>
<evidence type="ECO:0000256" key="14">
    <source>
        <dbReference type="SAM" id="SignalP"/>
    </source>
</evidence>
<evidence type="ECO:0000256" key="2">
    <source>
        <dbReference type="ARBA" id="ARBA00022527"/>
    </source>
</evidence>
<dbReference type="FunFam" id="3.30.200.20:FF:000178">
    <property type="entry name" value="serine/threonine-protein kinase PBS1-like"/>
    <property type="match status" value="1"/>
</dbReference>
<dbReference type="FunFam" id="1.10.510.10:FF:000590">
    <property type="entry name" value="PR5-like receptor kinase"/>
    <property type="match status" value="1"/>
</dbReference>
<name>A0AAP0X3G9_LIQFO</name>
<keyword evidence="4 13" id="KW-0812">Transmembrane</keyword>
<dbReference type="PROSITE" id="PS00108">
    <property type="entry name" value="PROTEIN_KINASE_ST"/>
    <property type="match status" value="1"/>
</dbReference>
<dbReference type="InterPro" id="IPR008271">
    <property type="entry name" value="Ser/Thr_kinase_AS"/>
</dbReference>
<evidence type="ECO:0000256" key="1">
    <source>
        <dbReference type="ARBA" id="ARBA00004479"/>
    </source>
</evidence>
<keyword evidence="8 12" id="KW-0067">ATP-binding</keyword>
<dbReference type="InterPro" id="IPR017441">
    <property type="entry name" value="Protein_kinase_ATP_BS"/>
</dbReference>
<keyword evidence="17" id="KW-1185">Reference proteome</keyword>
<organism evidence="16 17">
    <name type="scientific">Liquidambar formosana</name>
    <name type="common">Formosan gum</name>
    <dbReference type="NCBI Taxonomy" id="63359"/>
    <lineage>
        <taxon>Eukaryota</taxon>
        <taxon>Viridiplantae</taxon>
        <taxon>Streptophyta</taxon>
        <taxon>Embryophyta</taxon>
        <taxon>Tracheophyta</taxon>
        <taxon>Spermatophyta</taxon>
        <taxon>Magnoliopsida</taxon>
        <taxon>eudicotyledons</taxon>
        <taxon>Gunneridae</taxon>
        <taxon>Pentapetalae</taxon>
        <taxon>Saxifragales</taxon>
        <taxon>Altingiaceae</taxon>
        <taxon>Liquidambar</taxon>
    </lineage>
</organism>
<comment type="subcellular location">
    <subcellularLocation>
        <location evidence="1">Membrane</location>
        <topology evidence="1">Single-pass type I membrane protein</topology>
    </subcellularLocation>
</comment>
<keyword evidence="2" id="KW-0723">Serine/threonine-protein kinase</keyword>
<dbReference type="InterPro" id="IPR000719">
    <property type="entry name" value="Prot_kinase_dom"/>
</dbReference>
<evidence type="ECO:0000256" key="5">
    <source>
        <dbReference type="ARBA" id="ARBA00022729"/>
    </source>
</evidence>
<dbReference type="Gene3D" id="3.30.200.20">
    <property type="entry name" value="Phosphorylase Kinase, domain 1"/>
    <property type="match status" value="1"/>
</dbReference>
<feature type="binding site" evidence="12">
    <location>
        <position position="335"/>
    </location>
    <ligand>
        <name>ATP</name>
        <dbReference type="ChEBI" id="CHEBI:30616"/>
    </ligand>
</feature>
<keyword evidence="3" id="KW-0808">Transferase</keyword>
<keyword evidence="7" id="KW-0418">Kinase</keyword>
<keyword evidence="6 12" id="KW-0547">Nucleotide-binding</keyword>
<dbReference type="EMBL" id="JBBPBK010000001">
    <property type="protein sequence ID" value="KAK9292254.1"/>
    <property type="molecule type" value="Genomic_DNA"/>
</dbReference>
<keyword evidence="5 14" id="KW-0732">Signal</keyword>
<dbReference type="SUPFAM" id="SSF56112">
    <property type="entry name" value="Protein kinase-like (PK-like)"/>
    <property type="match status" value="1"/>
</dbReference>
<keyword evidence="11" id="KW-0325">Glycoprotein</keyword>
<dbReference type="Pfam" id="PF13947">
    <property type="entry name" value="GUB_WAK_bind"/>
    <property type="match status" value="1"/>
</dbReference>
<evidence type="ECO:0000256" key="6">
    <source>
        <dbReference type="ARBA" id="ARBA00022741"/>
    </source>
</evidence>
<feature type="domain" description="Protein kinase" evidence="15">
    <location>
        <begin position="307"/>
        <end position="562"/>
    </location>
</feature>
<dbReference type="AlphaFoldDB" id="A0AAP0X3G9"/>
<dbReference type="Pfam" id="PF00069">
    <property type="entry name" value="Pkinase"/>
    <property type="match status" value="1"/>
</dbReference>
<dbReference type="Proteomes" id="UP001415857">
    <property type="component" value="Unassembled WGS sequence"/>
</dbReference>
<dbReference type="InterPro" id="IPR011009">
    <property type="entry name" value="Kinase-like_dom_sf"/>
</dbReference>
<dbReference type="PROSITE" id="PS00107">
    <property type="entry name" value="PROTEIN_KINASE_ATP"/>
    <property type="match status" value="1"/>
</dbReference>
<dbReference type="GO" id="GO:0004674">
    <property type="term" value="F:protein serine/threonine kinase activity"/>
    <property type="evidence" value="ECO:0007669"/>
    <property type="project" value="UniProtKB-KW"/>
</dbReference>
<dbReference type="InterPro" id="IPR045874">
    <property type="entry name" value="LRK10/LRL21-25-like"/>
</dbReference>
<evidence type="ECO:0000256" key="12">
    <source>
        <dbReference type="PROSITE-ProRule" id="PRU10141"/>
    </source>
</evidence>
<dbReference type="Gene3D" id="1.10.510.10">
    <property type="entry name" value="Transferase(Phosphotransferase) domain 1"/>
    <property type="match status" value="1"/>
</dbReference>
<dbReference type="GO" id="GO:0005524">
    <property type="term" value="F:ATP binding"/>
    <property type="evidence" value="ECO:0007669"/>
    <property type="project" value="UniProtKB-UniRule"/>
</dbReference>
<feature type="transmembrane region" description="Helical" evidence="13">
    <location>
        <begin position="248"/>
        <end position="266"/>
    </location>
</feature>
<feature type="signal peptide" evidence="14">
    <location>
        <begin position="1"/>
        <end position="26"/>
    </location>
</feature>
<dbReference type="GO" id="GO:0030247">
    <property type="term" value="F:polysaccharide binding"/>
    <property type="evidence" value="ECO:0007669"/>
    <property type="project" value="InterPro"/>
</dbReference>
<evidence type="ECO:0000256" key="3">
    <source>
        <dbReference type="ARBA" id="ARBA00022679"/>
    </source>
</evidence>
<feature type="chain" id="PRO_5042835782" description="Protein kinase domain-containing protein" evidence="14">
    <location>
        <begin position="27"/>
        <end position="562"/>
    </location>
</feature>
<evidence type="ECO:0000256" key="7">
    <source>
        <dbReference type="ARBA" id="ARBA00022777"/>
    </source>
</evidence>
<keyword evidence="10 13" id="KW-0472">Membrane</keyword>
<evidence type="ECO:0000256" key="8">
    <source>
        <dbReference type="ARBA" id="ARBA00022840"/>
    </source>
</evidence>
<gene>
    <name evidence="16" type="ORF">L1049_020218</name>
</gene>
<evidence type="ECO:0000256" key="13">
    <source>
        <dbReference type="SAM" id="Phobius"/>
    </source>
</evidence>
<dbReference type="PANTHER" id="PTHR27009">
    <property type="entry name" value="RUST RESISTANCE KINASE LR10-RELATED"/>
    <property type="match status" value="1"/>
</dbReference>
<accession>A0AAP0X3G9</accession>
<evidence type="ECO:0000256" key="4">
    <source>
        <dbReference type="ARBA" id="ARBA00022692"/>
    </source>
</evidence>
<evidence type="ECO:0000256" key="10">
    <source>
        <dbReference type="ARBA" id="ARBA00023136"/>
    </source>
</evidence>
<proteinExistence type="predicted"/>
<protein>
    <recommendedName>
        <fullName evidence="15">Protein kinase domain-containing protein</fullName>
    </recommendedName>
</protein>
<evidence type="ECO:0000259" key="15">
    <source>
        <dbReference type="PROSITE" id="PS50011"/>
    </source>
</evidence>
<evidence type="ECO:0000313" key="16">
    <source>
        <dbReference type="EMBL" id="KAK9292254.1"/>
    </source>
</evidence>
<dbReference type="PROSITE" id="PS50011">
    <property type="entry name" value="PROTEIN_KINASE_DOM"/>
    <property type="match status" value="1"/>
</dbReference>
<reference evidence="16 17" key="1">
    <citation type="journal article" date="2024" name="Plant J.">
        <title>Genome sequences and population genomics reveal climatic adaptation and genomic divergence between two closely related sweetgum species.</title>
        <authorList>
            <person name="Xu W.Q."/>
            <person name="Ren C.Q."/>
            <person name="Zhang X.Y."/>
            <person name="Comes H.P."/>
            <person name="Liu X.H."/>
            <person name="Li Y.G."/>
            <person name="Kettle C.J."/>
            <person name="Jalonen R."/>
            <person name="Gaisberger H."/>
            <person name="Ma Y.Z."/>
            <person name="Qiu Y.X."/>
        </authorList>
    </citation>
    <scope>NUCLEOTIDE SEQUENCE [LARGE SCALE GENOMIC DNA]</scope>
    <source>
        <strain evidence="16">Hangzhou</strain>
    </source>
</reference>
<dbReference type="GO" id="GO:0016020">
    <property type="term" value="C:membrane"/>
    <property type="evidence" value="ECO:0007669"/>
    <property type="project" value="UniProtKB-SubCell"/>
</dbReference>
<evidence type="ECO:0000256" key="9">
    <source>
        <dbReference type="ARBA" id="ARBA00022989"/>
    </source>
</evidence>